<evidence type="ECO:0000259" key="5">
    <source>
        <dbReference type="PROSITE" id="PS50075"/>
    </source>
</evidence>
<comment type="caution">
    <text evidence="6">The sequence shown here is derived from an EMBL/GenBank/DDBJ whole genome shotgun (WGS) entry which is preliminary data.</text>
</comment>
<dbReference type="CDD" id="cd19540">
    <property type="entry name" value="LCL_NRPS-like"/>
    <property type="match status" value="1"/>
</dbReference>
<protein>
    <recommendedName>
        <fullName evidence="5">Carrier domain-containing protein</fullName>
    </recommendedName>
</protein>
<evidence type="ECO:0000313" key="6">
    <source>
        <dbReference type="EMBL" id="OLF13996.1"/>
    </source>
</evidence>
<dbReference type="Gene3D" id="3.30.559.30">
    <property type="entry name" value="Nonribosomal peptide synthetase, condensation domain"/>
    <property type="match status" value="1"/>
</dbReference>
<proteinExistence type="predicted"/>
<dbReference type="InterPro" id="IPR036736">
    <property type="entry name" value="ACP-like_sf"/>
</dbReference>
<dbReference type="Pfam" id="PF00550">
    <property type="entry name" value="PP-binding"/>
    <property type="match status" value="1"/>
</dbReference>
<dbReference type="Pfam" id="PF00668">
    <property type="entry name" value="Condensation"/>
    <property type="match status" value="1"/>
</dbReference>
<organism evidence="6 7">
    <name type="scientific">Actinophytocola xinjiangensis</name>
    <dbReference type="NCBI Taxonomy" id="485602"/>
    <lineage>
        <taxon>Bacteria</taxon>
        <taxon>Bacillati</taxon>
        <taxon>Actinomycetota</taxon>
        <taxon>Actinomycetes</taxon>
        <taxon>Pseudonocardiales</taxon>
        <taxon>Pseudonocardiaceae</taxon>
    </lineage>
</organism>
<dbReference type="PROSITE" id="PS50075">
    <property type="entry name" value="CARRIER"/>
    <property type="match status" value="1"/>
</dbReference>
<dbReference type="Proteomes" id="UP000185696">
    <property type="component" value="Unassembled WGS sequence"/>
</dbReference>
<keyword evidence="3" id="KW-0597">Phosphoprotein</keyword>
<dbReference type="InterPro" id="IPR020806">
    <property type="entry name" value="PKS_PP-bd"/>
</dbReference>
<dbReference type="PANTHER" id="PTHR45527">
    <property type="entry name" value="NONRIBOSOMAL PEPTIDE SYNTHETASE"/>
    <property type="match status" value="1"/>
</dbReference>
<dbReference type="GO" id="GO:0031177">
    <property type="term" value="F:phosphopantetheine binding"/>
    <property type="evidence" value="ECO:0007669"/>
    <property type="project" value="InterPro"/>
</dbReference>
<sequence length="1256" mass="134484">MPVLPLSFAQRRLWFLDRLAGPSATYNLPLALRLTGALDVPALRAALGDVLTRHEALRTVFPDRDGEPHQQVLPPDPRLTVRPLPSADVPAAAAEPFDVTAEPPLRATLFTGDAEALLLVVVHHIAADGVSLGLLVRDLATAYRARAGHGGPPAWAELPVQYADYTLWQRELVDSVRDDQLAHWRSTLRGLPEIITVPPDRPRPAMASHRGALVPVDLGARRHRDLAALARRHDCTVFMVLHAALVVLLTRHGAGTDVPVGTVVAGRTEADLEDLVGLFVNTLVLRTDTGGDPTFGELLGRVRRVNLAALAHQDLPFDVLVEALNPPRRLASHPLFQVMLALERHDPSPPDLGPVTAVRRDLDVPAAKVDLTFQLREHRDGVDGFLEYATDLYDEPTARAVVDRFVRVLDAVVADPDRRVGRIGLISAAERRRVLVDWNTTGRDVRPGLLHEAGGHQGIAVVAGDRRLTRADLDRRADALAHRLVEAGVRPGAVVGVALPRSPEFVIAVHAVLRAGGAYLPLPPDHPPQRLAYLVSDARPRCVVGDPAPFHDEVTVVGVDETAVAPGDLPRLTPHHPAYVLYTSGSTGRPKGVVVSHGAVDNRLRWAQAELPLGPADRVLHKTPAGFDVSVWELFWPWRAGATLVLAEPGAEWDPALIAGEIARHGVTAAHFVPSMLRALLAEPPVAAPALRRVLSSGEALAADTAGAFHRRYPGVELVNLYGPTEAAIDVTAHRCVPGDPLPVPIGRPVWNTQVRVLDDGLAPCPVGVPGELYLAGAQLAEGYLGRPALTAGRFVADPYGPGRLYRTGDVVRWRRDGELEFLGRADDQVKLRGHRLELGEIESLLLADDSVADARATVHDGQFLAAYVTPAPGHRPDPVALRGVLTARLPAAVVPPVTVLPSLPLGPNGKLDRSGLPPPAAAPAGRPPGTPRERAVAALFEQVLGVTGVGLDDDFFALGGHSLLLVPLARRLRTRFGVDVAVHELFLAPTVAALDRRLAGAGHDPDGHAPLLTLRPGGERPPLVFVHPATGLSWCYSRVLDHIDPDRPVYGLQARTAHPPGSVAEMAQDYLAIVREIQPSGPYHLLGWSFGGNVAHTMAARLRAAGEQVALLVLFDSHPTLVRRSPPERELLATALENLLGRPPDRVATDAGMLDALRRAYPPLADATDDQVLAVVRAGAHHVRLQAGATPETFDGDLTVVVAERDGPGERWDPFVTGQTTVVGVDAGHHDLFSTAAPATGAALSAILRTPGKVR</sequence>
<dbReference type="RefSeq" id="WP_075130944.1">
    <property type="nucleotide sequence ID" value="NZ_MSIF01000001.1"/>
</dbReference>
<dbReference type="InterPro" id="IPR045851">
    <property type="entry name" value="AMP-bd_C_sf"/>
</dbReference>
<dbReference type="SUPFAM" id="SSF52777">
    <property type="entry name" value="CoA-dependent acyltransferases"/>
    <property type="match status" value="2"/>
</dbReference>
<dbReference type="InterPro" id="IPR020802">
    <property type="entry name" value="TesA-like"/>
</dbReference>
<feature type="region of interest" description="Disordered" evidence="4">
    <location>
        <begin position="910"/>
        <end position="932"/>
    </location>
</feature>
<dbReference type="Pfam" id="PF00501">
    <property type="entry name" value="AMP-binding"/>
    <property type="match status" value="1"/>
</dbReference>
<feature type="compositionally biased region" description="Pro residues" evidence="4">
    <location>
        <begin position="917"/>
        <end position="931"/>
    </location>
</feature>
<dbReference type="EMBL" id="MSIF01000001">
    <property type="protein sequence ID" value="OLF13996.1"/>
    <property type="molecule type" value="Genomic_DNA"/>
</dbReference>
<dbReference type="GO" id="GO:0043041">
    <property type="term" value="P:amino acid activation for nonribosomal peptide biosynthetic process"/>
    <property type="evidence" value="ECO:0007669"/>
    <property type="project" value="TreeGrafter"/>
</dbReference>
<accession>A0A7Z0WRH2</accession>
<dbReference type="GO" id="GO:0008610">
    <property type="term" value="P:lipid biosynthetic process"/>
    <property type="evidence" value="ECO:0007669"/>
    <property type="project" value="UniProtKB-ARBA"/>
</dbReference>
<dbReference type="SUPFAM" id="SSF47336">
    <property type="entry name" value="ACP-like"/>
    <property type="match status" value="1"/>
</dbReference>
<dbReference type="InterPro" id="IPR010071">
    <property type="entry name" value="AA_adenyl_dom"/>
</dbReference>
<dbReference type="InterPro" id="IPR023213">
    <property type="entry name" value="CAT-like_dom_sf"/>
</dbReference>
<evidence type="ECO:0000256" key="4">
    <source>
        <dbReference type="SAM" id="MobiDB-lite"/>
    </source>
</evidence>
<evidence type="ECO:0000256" key="2">
    <source>
        <dbReference type="ARBA" id="ARBA00022450"/>
    </source>
</evidence>
<keyword evidence="7" id="KW-1185">Reference proteome</keyword>
<keyword evidence="2" id="KW-0596">Phosphopantetheine</keyword>
<evidence type="ECO:0000256" key="3">
    <source>
        <dbReference type="ARBA" id="ARBA00022553"/>
    </source>
</evidence>
<name>A0A7Z0WRH2_9PSEU</name>
<dbReference type="Gene3D" id="3.40.50.1820">
    <property type="entry name" value="alpha/beta hydrolase"/>
    <property type="match status" value="1"/>
</dbReference>
<dbReference type="Gene3D" id="3.30.559.10">
    <property type="entry name" value="Chloramphenicol acetyltransferase-like domain"/>
    <property type="match status" value="1"/>
</dbReference>
<dbReference type="InterPro" id="IPR009081">
    <property type="entry name" value="PP-bd_ACP"/>
</dbReference>
<feature type="domain" description="Carrier" evidence="5">
    <location>
        <begin position="928"/>
        <end position="1003"/>
    </location>
</feature>
<dbReference type="Gene3D" id="2.30.38.10">
    <property type="entry name" value="Luciferase, Domain 3"/>
    <property type="match status" value="1"/>
</dbReference>
<dbReference type="Pfam" id="PF00975">
    <property type="entry name" value="Thioesterase"/>
    <property type="match status" value="1"/>
</dbReference>
<dbReference type="InterPro" id="IPR020845">
    <property type="entry name" value="AMP-binding_CS"/>
</dbReference>
<dbReference type="InterPro" id="IPR001031">
    <property type="entry name" value="Thioesterase"/>
</dbReference>
<dbReference type="SUPFAM" id="SSF56801">
    <property type="entry name" value="Acetyl-CoA synthetase-like"/>
    <property type="match status" value="1"/>
</dbReference>
<dbReference type="InterPro" id="IPR029058">
    <property type="entry name" value="AB_hydrolase_fold"/>
</dbReference>
<evidence type="ECO:0000313" key="7">
    <source>
        <dbReference type="Proteomes" id="UP000185696"/>
    </source>
</evidence>
<dbReference type="AlphaFoldDB" id="A0A7Z0WRH2"/>
<dbReference type="FunFam" id="3.40.50.12780:FF:000012">
    <property type="entry name" value="Non-ribosomal peptide synthetase"/>
    <property type="match status" value="1"/>
</dbReference>
<dbReference type="GO" id="GO:0005829">
    <property type="term" value="C:cytosol"/>
    <property type="evidence" value="ECO:0007669"/>
    <property type="project" value="TreeGrafter"/>
</dbReference>
<dbReference type="SUPFAM" id="SSF53474">
    <property type="entry name" value="alpha/beta-Hydrolases"/>
    <property type="match status" value="1"/>
</dbReference>
<dbReference type="InterPro" id="IPR000873">
    <property type="entry name" value="AMP-dep_synth/lig_dom"/>
</dbReference>
<evidence type="ECO:0000256" key="1">
    <source>
        <dbReference type="ARBA" id="ARBA00001957"/>
    </source>
</evidence>
<gene>
    <name evidence="6" type="ORF">BLA60_02120</name>
</gene>
<comment type="cofactor">
    <cofactor evidence="1">
        <name>pantetheine 4'-phosphate</name>
        <dbReference type="ChEBI" id="CHEBI:47942"/>
    </cofactor>
</comment>
<dbReference type="SMART" id="SM00823">
    <property type="entry name" value="PKS_PP"/>
    <property type="match status" value="1"/>
</dbReference>
<dbReference type="GO" id="GO:0003824">
    <property type="term" value="F:catalytic activity"/>
    <property type="evidence" value="ECO:0007669"/>
    <property type="project" value="InterPro"/>
</dbReference>
<dbReference type="GO" id="GO:0044550">
    <property type="term" value="P:secondary metabolite biosynthetic process"/>
    <property type="evidence" value="ECO:0007669"/>
    <property type="project" value="TreeGrafter"/>
</dbReference>
<dbReference type="NCBIfam" id="TIGR01733">
    <property type="entry name" value="AA-adenyl-dom"/>
    <property type="match status" value="1"/>
</dbReference>
<dbReference type="PANTHER" id="PTHR45527:SF1">
    <property type="entry name" value="FATTY ACID SYNTHASE"/>
    <property type="match status" value="1"/>
</dbReference>
<dbReference type="Gene3D" id="3.40.50.980">
    <property type="match status" value="2"/>
</dbReference>
<dbReference type="PROSITE" id="PS00455">
    <property type="entry name" value="AMP_BINDING"/>
    <property type="match status" value="1"/>
</dbReference>
<dbReference type="OrthoDB" id="2472181at2"/>
<dbReference type="Gene3D" id="3.30.300.30">
    <property type="match status" value="1"/>
</dbReference>
<dbReference type="SMART" id="SM00824">
    <property type="entry name" value="PKS_TE"/>
    <property type="match status" value="1"/>
</dbReference>
<reference evidence="6 7" key="1">
    <citation type="submission" date="2016-12" db="EMBL/GenBank/DDBJ databases">
        <title>The draft genome sequence of Actinophytocola xinjiangensis.</title>
        <authorList>
            <person name="Wang W."/>
            <person name="Yuan L."/>
        </authorList>
    </citation>
    <scope>NUCLEOTIDE SEQUENCE [LARGE SCALE GENOMIC DNA]</scope>
    <source>
        <strain evidence="6 7">CGMCC 4.4663</strain>
    </source>
</reference>
<dbReference type="CDD" id="cd05930">
    <property type="entry name" value="A_NRPS"/>
    <property type="match status" value="1"/>
</dbReference>
<dbReference type="InterPro" id="IPR001242">
    <property type="entry name" value="Condensation_dom"/>
</dbReference>